<protein>
    <recommendedName>
        <fullName evidence="4">GyrI-like domain-containing protein</fullName>
    </recommendedName>
</protein>
<gene>
    <name evidence="2" type="ORF">RXV94_02700</name>
</gene>
<evidence type="ECO:0000256" key="1">
    <source>
        <dbReference type="SAM" id="Phobius"/>
    </source>
</evidence>
<feature type="transmembrane region" description="Helical" evidence="1">
    <location>
        <begin position="6"/>
        <end position="22"/>
    </location>
</feature>
<name>A0ABU3U3S1_9FLAO</name>
<comment type="caution">
    <text evidence="2">The sequence shown here is derived from an EMBL/GenBank/DDBJ whole genome shotgun (WGS) entry which is preliminary data.</text>
</comment>
<reference evidence="2 3" key="1">
    <citation type="submission" date="2023-10" db="EMBL/GenBank/DDBJ databases">
        <title>Marimonas sp. nov. isolated from tidal mud flat.</title>
        <authorList>
            <person name="Jaincy N.J."/>
            <person name="Srinivasan S."/>
            <person name="Lee S.-S."/>
        </authorList>
    </citation>
    <scope>NUCLEOTIDE SEQUENCE [LARGE SCALE GENOMIC DNA]</scope>
    <source>
        <strain evidence="2 3">MJ-SS3</strain>
    </source>
</reference>
<keyword evidence="1" id="KW-0472">Membrane</keyword>
<evidence type="ECO:0000313" key="3">
    <source>
        <dbReference type="Proteomes" id="UP001268651"/>
    </source>
</evidence>
<dbReference type="Proteomes" id="UP001268651">
    <property type="component" value="Unassembled WGS sequence"/>
</dbReference>
<dbReference type="Gene3D" id="3.20.80.10">
    <property type="entry name" value="Regulatory factor, effector binding domain"/>
    <property type="match status" value="1"/>
</dbReference>
<dbReference type="InterPro" id="IPR011256">
    <property type="entry name" value="Reg_factor_effector_dom_sf"/>
</dbReference>
<keyword evidence="3" id="KW-1185">Reference proteome</keyword>
<proteinExistence type="predicted"/>
<accession>A0ABU3U3S1</accession>
<organism evidence="2 3">
    <name type="scientific">Gilvirhabdus luticola</name>
    <dbReference type="NCBI Taxonomy" id="3079858"/>
    <lineage>
        <taxon>Bacteria</taxon>
        <taxon>Pseudomonadati</taxon>
        <taxon>Bacteroidota</taxon>
        <taxon>Flavobacteriia</taxon>
        <taxon>Flavobacteriales</taxon>
        <taxon>Flavobacteriaceae</taxon>
        <taxon>Gilvirhabdus</taxon>
    </lineage>
</organism>
<sequence length="302" mass="35592">MNKIKYVSVFILVGLTVWYLFIKPNDYVITFKSNTSPGTLFKGVEDWNLANQKSDSFNFTVINKKHFEFYTEHIEIDSLLLQVKWNFKGINDSVSMVKVGLLEREHSLYNRITAPFFNTKFKEKSIQLIQDFKNGLDFQLKNKFKVKIVGIDTLPELQYAYIKIDSVPLKLKAKKMLENNTNLLTFLTKHNLKEGNFPFLLVEAWNLEEDIISFRYCFPILKKDSLPFNEIIKYDKIKPKPALKAIYNGNYRTSDRSWFGLYQYSKKHQIKIAEPIEFFYNNPFNGGDELKWVSETYMSILE</sequence>
<evidence type="ECO:0008006" key="4">
    <source>
        <dbReference type="Google" id="ProtNLM"/>
    </source>
</evidence>
<keyword evidence="1" id="KW-0812">Transmembrane</keyword>
<evidence type="ECO:0000313" key="2">
    <source>
        <dbReference type="EMBL" id="MDU8885054.1"/>
    </source>
</evidence>
<keyword evidence="1" id="KW-1133">Transmembrane helix</keyword>
<dbReference type="RefSeq" id="WP_316660884.1">
    <property type="nucleotide sequence ID" value="NZ_JAWHTF010000001.1"/>
</dbReference>
<dbReference type="EMBL" id="JAWHTF010000001">
    <property type="protein sequence ID" value="MDU8885054.1"/>
    <property type="molecule type" value="Genomic_DNA"/>
</dbReference>